<protein>
    <submittedName>
        <fullName evidence="1">Gamma-glutamyltransferase</fullName>
    </submittedName>
</protein>
<reference evidence="2" key="1">
    <citation type="submission" date="2016-05" db="EMBL/GenBank/DDBJ databases">
        <title>Polynucleobacter sp. QLW-P1FAT50C-4 genome.</title>
        <authorList>
            <person name="Hahn M.W."/>
        </authorList>
    </citation>
    <scope>NUCLEOTIDE SEQUENCE [LARGE SCALE GENOMIC DNA]</scope>
    <source>
        <strain evidence="2">QLW-P1FAT50C-4</strain>
    </source>
</reference>
<name>A0A191UFN8_9BURK</name>
<gene>
    <name evidence="1" type="ORF">A8O14_06555</name>
</gene>
<dbReference type="EMBL" id="CP015922">
    <property type="protein sequence ID" value="ANI99762.1"/>
    <property type="molecule type" value="Genomic_DNA"/>
</dbReference>
<proteinExistence type="predicted"/>
<dbReference type="STRING" id="1743168.A8O14_06555"/>
<sequence>MLISPPFGGGRAPVLARNTVASSQPLATQAGIEALQNGGNAVDAALATAITLTVVEPTMNGLGGDGFAILWDGKKIHGLNASGRAPAAWTPEYFASKSAMDLIGWNTVTVPGMVAGWIALSRKFGKLPFAQLFQRAIDYAENGFPVSPVIARQWREAIPILKNQPGFSESFLIDGKAPQAGQIWKYPAQAKTLKEIATTEGESFYKGPLAQSMVDFAKATGGCFTMQDFADNEPDWVEPLAFDYGDYTLLEIPPNGSGIAAQMALGILQAANAKQYPANSAQRIHLQIEAMRLAFADAYAYVSDARSMQVPVSSLLDRDYLASRAALIDDSKAGTYGPGDPHSGGTVYLCAADESGMMISYIQSNFKGFGSGVVAPGGIAFHNRGMSFSLLNGHPNQVAPGKRPFHTILPGFLTKDGKPLMAFGVMGGNMQPQGHLQFVMRFVDEYLNPQACSDAPRWRIDDLGKLTVEASMPQGVVDGLKAMGHEVAVQPASSLDFGSAQAIAKLMDDVTSAYIAGSDHRRDGLAAGF</sequence>
<dbReference type="GO" id="GO:0016740">
    <property type="term" value="F:transferase activity"/>
    <property type="evidence" value="ECO:0007669"/>
    <property type="project" value="UniProtKB-KW"/>
</dbReference>
<dbReference type="Gene3D" id="1.10.246.130">
    <property type="match status" value="1"/>
</dbReference>
<dbReference type="InterPro" id="IPR043137">
    <property type="entry name" value="GGT_ssub_C"/>
</dbReference>
<dbReference type="Gene3D" id="3.60.20.40">
    <property type="match status" value="1"/>
</dbReference>
<keyword evidence="1" id="KW-0808">Transferase</keyword>
<dbReference type="PRINTS" id="PR01210">
    <property type="entry name" value="GGTRANSPTASE"/>
</dbReference>
<keyword evidence="2" id="KW-1185">Reference proteome</keyword>
<dbReference type="KEGG" id="pwu:A8O14_06555"/>
<dbReference type="InterPro" id="IPR052896">
    <property type="entry name" value="GGT-like_enzyme"/>
</dbReference>
<dbReference type="Pfam" id="PF01019">
    <property type="entry name" value="G_glu_transpept"/>
    <property type="match status" value="1"/>
</dbReference>
<dbReference type="RefSeq" id="WP_068948770.1">
    <property type="nucleotide sequence ID" value="NZ_CP015922.1"/>
</dbReference>
<dbReference type="InterPro" id="IPR043138">
    <property type="entry name" value="GGT_lsub"/>
</dbReference>
<evidence type="ECO:0000313" key="2">
    <source>
        <dbReference type="Proteomes" id="UP000078463"/>
    </source>
</evidence>
<evidence type="ECO:0000313" key="1">
    <source>
        <dbReference type="EMBL" id="ANI99762.1"/>
    </source>
</evidence>
<dbReference type="Proteomes" id="UP000078463">
    <property type="component" value="Chromosome"/>
</dbReference>
<dbReference type="PANTHER" id="PTHR43881:SF1">
    <property type="entry name" value="GAMMA-GLUTAMYLTRANSPEPTIDASE (AFU_ORTHOLOGUE AFUA_4G13580)"/>
    <property type="match status" value="1"/>
</dbReference>
<dbReference type="AlphaFoldDB" id="A0A191UFN8"/>
<accession>A0A191UFN8</accession>
<dbReference type="PANTHER" id="PTHR43881">
    <property type="entry name" value="GAMMA-GLUTAMYLTRANSPEPTIDASE (AFU_ORTHOLOGUE AFUA_4G13580)"/>
    <property type="match status" value="1"/>
</dbReference>
<dbReference type="OrthoDB" id="5297205at2"/>
<dbReference type="InterPro" id="IPR029055">
    <property type="entry name" value="Ntn_hydrolases_N"/>
</dbReference>
<organism evidence="1 2">
    <name type="scientific">Polynucleobacter wuianus</name>
    <dbReference type="NCBI Taxonomy" id="1743168"/>
    <lineage>
        <taxon>Bacteria</taxon>
        <taxon>Pseudomonadati</taxon>
        <taxon>Pseudomonadota</taxon>
        <taxon>Betaproteobacteria</taxon>
        <taxon>Burkholderiales</taxon>
        <taxon>Burkholderiaceae</taxon>
        <taxon>Polynucleobacter</taxon>
    </lineage>
</organism>
<dbReference type="SUPFAM" id="SSF56235">
    <property type="entry name" value="N-terminal nucleophile aminohydrolases (Ntn hydrolases)"/>
    <property type="match status" value="1"/>
</dbReference>